<protein>
    <recommendedName>
        <fullName evidence="1">F-box domain-containing protein</fullName>
    </recommendedName>
</protein>
<dbReference type="InterPro" id="IPR032675">
    <property type="entry name" value="LRR_dom_sf"/>
</dbReference>
<dbReference type="PANTHER" id="PTHR13318">
    <property type="entry name" value="PARTNER OF PAIRED, ISOFORM B-RELATED"/>
    <property type="match status" value="1"/>
</dbReference>
<dbReference type="InterPro" id="IPR036047">
    <property type="entry name" value="F-box-like_dom_sf"/>
</dbReference>
<gene>
    <name evidence="2" type="primary">LOC102705860</name>
</gene>
<keyword evidence="3" id="KW-1185">Reference proteome</keyword>
<evidence type="ECO:0000259" key="1">
    <source>
        <dbReference type="Pfam" id="PF00646"/>
    </source>
</evidence>
<organism evidence="2">
    <name type="scientific">Oryza brachyantha</name>
    <name type="common">malo sina</name>
    <dbReference type="NCBI Taxonomy" id="4533"/>
    <lineage>
        <taxon>Eukaryota</taxon>
        <taxon>Viridiplantae</taxon>
        <taxon>Streptophyta</taxon>
        <taxon>Embryophyta</taxon>
        <taxon>Tracheophyta</taxon>
        <taxon>Spermatophyta</taxon>
        <taxon>Magnoliopsida</taxon>
        <taxon>Liliopsida</taxon>
        <taxon>Poales</taxon>
        <taxon>Poaceae</taxon>
        <taxon>BOP clade</taxon>
        <taxon>Oryzoideae</taxon>
        <taxon>Oryzeae</taxon>
        <taxon>Oryzinae</taxon>
        <taxon>Oryza</taxon>
    </lineage>
</organism>
<dbReference type="Proteomes" id="UP000006038">
    <property type="component" value="Chromosome 11"/>
</dbReference>
<dbReference type="eggNOG" id="KOG1947">
    <property type="taxonomic scope" value="Eukaryota"/>
</dbReference>
<dbReference type="AlphaFoldDB" id="J3N7R4"/>
<dbReference type="SMART" id="SM00367">
    <property type="entry name" value="LRR_CC"/>
    <property type="match status" value="3"/>
</dbReference>
<dbReference type="EnsemblPlants" id="OB11G18500.1">
    <property type="protein sequence ID" value="OB11G18500.1"/>
    <property type="gene ID" value="OB11G18500"/>
</dbReference>
<name>J3N7R4_ORYBR</name>
<dbReference type="InterPro" id="IPR001810">
    <property type="entry name" value="F-box_dom"/>
</dbReference>
<dbReference type="OMA" id="RCDLQKL"/>
<dbReference type="RefSeq" id="XP_006663383.1">
    <property type="nucleotide sequence ID" value="XM_006663320.2"/>
</dbReference>
<dbReference type="HOGENOM" id="CLU_033381_0_0_1"/>
<dbReference type="GO" id="GO:0031146">
    <property type="term" value="P:SCF-dependent proteasomal ubiquitin-dependent protein catabolic process"/>
    <property type="evidence" value="ECO:0007669"/>
    <property type="project" value="TreeGrafter"/>
</dbReference>
<dbReference type="KEGG" id="obr:102705860"/>
<dbReference type="GO" id="GO:0019005">
    <property type="term" value="C:SCF ubiquitin ligase complex"/>
    <property type="evidence" value="ECO:0007669"/>
    <property type="project" value="TreeGrafter"/>
</dbReference>
<evidence type="ECO:0000313" key="3">
    <source>
        <dbReference type="Proteomes" id="UP000006038"/>
    </source>
</evidence>
<proteinExistence type="predicted"/>
<dbReference type="SUPFAM" id="SSF52047">
    <property type="entry name" value="RNI-like"/>
    <property type="match status" value="1"/>
</dbReference>
<dbReference type="SUPFAM" id="SSF81383">
    <property type="entry name" value="F-box domain"/>
    <property type="match status" value="1"/>
</dbReference>
<accession>J3N7R4</accession>
<dbReference type="InterPro" id="IPR006553">
    <property type="entry name" value="Leu-rich_rpt_Cys-con_subtyp"/>
</dbReference>
<sequence>MDTALCDDLLQEVFRLLPPAAAPAVSLVSRRWYALLRASITSLTLRLPVSSDASVVAPLAALLSRFPFLSALAVVSTAATDQVADAILLLVASSPSAARLSGLRFLPDSAISPAALIAASPAFYGLTSLHLTALRPLSFRWIALLPRLKSFYLVNSAAAATAVDSAGWSSDDVDGNGETVGPLPLEKLSLCGIRSGDRGLGWLWRRCGNLQWLQLRACDGTGDGPSSQFLAGCLAHLLALELRACRSVSDRVLLLAADRCRELKSLLVYDGGSREALHRFIHQRGAALRTLDLRLPLDLHNDHLLAIGAEQDQQNQNATHRLGALRLQSCVLITGDGLRSLARTATGAGIEELALVNCDVVEREPGLLTFLSQSMRRLRRLDLSYNETLTDKEVGAMLSSCHNLIDIRLRGCRCLTRASLLSLLRYRGRSMEVIDITHCLSISTADVELFAQEATRLIQMIIEESLVSEELRAIARKKGISVGSLPCD</sequence>
<reference evidence="2" key="1">
    <citation type="journal article" date="2013" name="Nat. Commun.">
        <title>Whole-genome sequencing of Oryza brachyantha reveals mechanisms underlying Oryza genome evolution.</title>
        <authorList>
            <person name="Chen J."/>
            <person name="Huang Q."/>
            <person name="Gao D."/>
            <person name="Wang J."/>
            <person name="Lang Y."/>
            <person name="Liu T."/>
            <person name="Li B."/>
            <person name="Bai Z."/>
            <person name="Luis Goicoechea J."/>
            <person name="Liang C."/>
            <person name="Chen C."/>
            <person name="Zhang W."/>
            <person name="Sun S."/>
            <person name="Liao Y."/>
            <person name="Zhang X."/>
            <person name="Yang L."/>
            <person name="Song C."/>
            <person name="Wang M."/>
            <person name="Shi J."/>
            <person name="Liu G."/>
            <person name="Liu J."/>
            <person name="Zhou H."/>
            <person name="Zhou W."/>
            <person name="Yu Q."/>
            <person name="An N."/>
            <person name="Chen Y."/>
            <person name="Cai Q."/>
            <person name="Wang B."/>
            <person name="Liu B."/>
            <person name="Min J."/>
            <person name="Huang Y."/>
            <person name="Wu H."/>
            <person name="Li Z."/>
            <person name="Zhang Y."/>
            <person name="Yin Y."/>
            <person name="Song W."/>
            <person name="Jiang J."/>
            <person name="Jackson S.A."/>
            <person name="Wing R.A."/>
            <person name="Wang J."/>
            <person name="Chen M."/>
        </authorList>
    </citation>
    <scope>NUCLEOTIDE SEQUENCE [LARGE SCALE GENOMIC DNA]</scope>
    <source>
        <strain evidence="2">cv. IRGC 101232</strain>
    </source>
</reference>
<evidence type="ECO:0000313" key="2">
    <source>
        <dbReference type="EnsemblPlants" id="OB11G18500.1"/>
    </source>
</evidence>
<dbReference type="STRING" id="4533.J3N7R4"/>
<dbReference type="OrthoDB" id="550575at2759"/>
<dbReference type="Gramene" id="OB11G18500.1">
    <property type="protein sequence ID" value="OB11G18500.1"/>
    <property type="gene ID" value="OB11G18500"/>
</dbReference>
<dbReference type="Pfam" id="PF00646">
    <property type="entry name" value="F-box"/>
    <property type="match status" value="1"/>
</dbReference>
<dbReference type="Gene3D" id="3.80.10.10">
    <property type="entry name" value="Ribonuclease Inhibitor"/>
    <property type="match status" value="2"/>
</dbReference>
<dbReference type="GeneID" id="102705860"/>
<reference evidence="2" key="2">
    <citation type="submission" date="2013-04" db="UniProtKB">
        <authorList>
            <consortium name="EnsemblPlants"/>
        </authorList>
    </citation>
    <scope>IDENTIFICATION</scope>
</reference>
<dbReference type="PANTHER" id="PTHR13318:SF77">
    <property type="entry name" value="F-BOX DOMAIN-CONTAINING PROTEIN"/>
    <property type="match status" value="1"/>
</dbReference>
<feature type="domain" description="F-box" evidence="1">
    <location>
        <begin position="5"/>
        <end position="37"/>
    </location>
</feature>